<dbReference type="Pfam" id="PF00589">
    <property type="entry name" value="Phage_integrase"/>
    <property type="match status" value="1"/>
</dbReference>
<organism evidence="4 5">
    <name type="scientific">Devosia sediminis</name>
    <dbReference type="NCBI Taxonomy" id="2798801"/>
    <lineage>
        <taxon>Bacteria</taxon>
        <taxon>Pseudomonadati</taxon>
        <taxon>Pseudomonadota</taxon>
        <taxon>Alphaproteobacteria</taxon>
        <taxon>Hyphomicrobiales</taxon>
        <taxon>Devosiaceae</taxon>
        <taxon>Devosia</taxon>
    </lineage>
</organism>
<dbReference type="InterPro" id="IPR002104">
    <property type="entry name" value="Integrase_catalytic"/>
</dbReference>
<proteinExistence type="predicted"/>
<dbReference type="InterPro" id="IPR011010">
    <property type="entry name" value="DNA_brk_join_enz"/>
</dbReference>
<dbReference type="EMBL" id="JAEKMH010000001">
    <property type="protein sequence ID" value="MBJ3784185.1"/>
    <property type="molecule type" value="Genomic_DNA"/>
</dbReference>
<evidence type="ECO:0000256" key="1">
    <source>
        <dbReference type="ARBA" id="ARBA00023172"/>
    </source>
</evidence>
<evidence type="ECO:0000313" key="5">
    <source>
        <dbReference type="Proteomes" id="UP000602124"/>
    </source>
</evidence>
<dbReference type="PROSITE" id="PS51898">
    <property type="entry name" value="TYR_RECOMBINASE"/>
    <property type="match status" value="1"/>
</dbReference>
<feature type="region of interest" description="Disordered" evidence="2">
    <location>
        <begin position="368"/>
        <end position="400"/>
    </location>
</feature>
<dbReference type="RefSeq" id="WP_198875370.1">
    <property type="nucleotide sequence ID" value="NZ_JAEKMH010000001.1"/>
</dbReference>
<name>A0A934MKJ4_9HYPH</name>
<evidence type="ECO:0000256" key="2">
    <source>
        <dbReference type="SAM" id="MobiDB-lite"/>
    </source>
</evidence>
<keyword evidence="1" id="KW-0233">DNA recombination</keyword>
<keyword evidence="5" id="KW-1185">Reference proteome</keyword>
<protein>
    <submittedName>
        <fullName evidence="4">Tyrosine-type recombinase/integrase</fullName>
    </submittedName>
</protein>
<dbReference type="CDD" id="cd00397">
    <property type="entry name" value="DNA_BRE_C"/>
    <property type="match status" value="1"/>
</dbReference>
<sequence length="400" mass="45273">MTAAEAIPRLHRVKRITYPSNGERSVLIEGPPCGIGHEASSLYVVACLRAAGQSPNSMYQQLLAVSLLLDWASHSGINVEQRTGSCNLFTRAEVLSLKDALRTDMRPDRRGHVVSPSHFVARCLAVKDYVVWHTENAIFRMRSDDVRRTQSSQILDNFIAMITTGLPTAQSGEREGLDEEVQELFLQAIHPESPLNPFQEQHRVRNYALLLLYWEKGSRRGENLKIKVSDLYLVGDNPKAQVRAHHDDPLDTRRIEPRVKTNERDLDISEKLRAAIEAWLGARTKYPRSKKCPYLFISRTGSPLAADTVNDMFRLLRSRVKGLPADLVTHHLRHSANDRFSDYAEAAGMDEAEERLVRNYMFGWNKNSSQGERYSRRSTRKKAQKAALAMQSKLVEGGNA</sequence>
<evidence type="ECO:0000259" key="3">
    <source>
        <dbReference type="PROSITE" id="PS51898"/>
    </source>
</evidence>
<feature type="domain" description="Tyr recombinase" evidence="3">
    <location>
        <begin position="172"/>
        <end position="389"/>
    </location>
</feature>
<reference evidence="4" key="1">
    <citation type="submission" date="2020-12" db="EMBL/GenBank/DDBJ databases">
        <title>Devosia sp. MSA67 isolated from Mo River.</title>
        <authorList>
            <person name="Ma F."/>
            <person name="Zi Z."/>
        </authorList>
    </citation>
    <scope>NUCLEOTIDE SEQUENCE</scope>
    <source>
        <strain evidence="4">MSA67</strain>
    </source>
</reference>
<accession>A0A934MKJ4</accession>
<dbReference type="GO" id="GO:0006310">
    <property type="term" value="P:DNA recombination"/>
    <property type="evidence" value="ECO:0007669"/>
    <property type="project" value="UniProtKB-KW"/>
</dbReference>
<dbReference type="AlphaFoldDB" id="A0A934MKJ4"/>
<gene>
    <name evidence="4" type="ORF">JEQ47_05590</name>
</gene>
<dbReference type="Proteomes" id="UP000602124">
    <property type="component" value="Unassembled WGS sequence"/>
</dbReference>
<dbReference type="InterPro" id="IPR013762">
    <property type="entry name" value="Integrase-like_cat_sf"/>
</dbReference>
<dbReference type="GO" id="GO:0015074">
    <property type="term" value="P:DNA integration"/>
    <property type="evidence" value="ECO:0007669"/>
    <property type="project" value="InterPro"/>
</dbReference>
<dbReference type="GO" id="GO:0003677">
    <property type="term" value="F:DNA binding"/>
    <property type="evidence" value="ECO:0007669"/>
    <property type="project" value="InterPro"/>
</dbReference>
<dbReference type="Gene3D" id="1.10.443.10">
    <property type="entry name" value="Intergrase catalytic core"/>
    <property type="match status" value="1"/>
</dbReference>
<dbReference type="SUPFAM" id="SSF56349">
    <property type="entry name" value="DNA breaking-rejoining enzymes"/>
    <property type="match status" value="1"/>
</dbReference>
<comment type="caution">
    <text evidence="4">The sequence shown here is derived from an EMBL/GenBank/DDBJ whole genome shotgun (WGS) entry which is preliminary data.</text>
</comment>
<evidence type="ECO:0000313" key="4">
    <source>
        <dbReference type="EMBL" id="MBJ3784185.1"/>
    </source>
</evidence>